<organism evidence="1">
    <name type="scientific">Acerihabitans sp. KWT182</name>
    <dbReference type="NCBI Taxonomy" id="3157919"/>
    <lineage>
        <taxon>Bacteria</taxon>
        <taxon>Pseudomonadati</taxon>
        <taxon>Pseudomonadota</taxon>
        <taxon>Gammaproteobacteria</taxon>
        <taxon>Enterobacterales</taxon>
        <taxon>Pectobacteriaceae</taxon>
        <taxon>Acerihabitans</taxon>
    </lineage>
</organism>
<dbReference type="AlphaFoldDB" id="A0AAU7Q7F0"/>
<accession>A0AAU7Q7F0</accession>
<protein>
    <submittedName>
        <fullName evidence="1">Uncharacterized protein</fullName>
    </submittedName>
</protein>
<proteinExistence type="predicted"/>
<reference evidence="1" key="1">
    <citation type="submission" date="2024-06" db="EMBL/GenBank/DDBJ databases">
        <authorList>
            <person name="Coelho C."/>
            <person name="Bento M."/>
            <person name="Garcia E."/>
            <person name="Camelo A."/>
            <person name="Brandao I."/>
            <person name="Espirito Santo C."/>
            <person name="Trovao J."/>
            <person name="Verissimo A."/>
            <person name="Costa J."/>
            <person name="Tiago I."/>
        </authorList>
    </citation>
    <scope>NUCLEOTIDE SEQUENCE</scope>
    <source>
        <strain evidence="1">KWT182</strain>
    </source>
</reference>
<dbReference type="EMBL" id="CP157947">
    <property type="protein sequence ID" value="XBS69023.1"/>
    <property type="molecule type" value="Genomic_DNA"/>
</dbReference>
<gene>
    <name evidence="1" type="ORF">ABK905_21335</name>
</gene>
<sequence length="87" mass="9881">MLKSSTRRIAQRNKCISTGSFFGNFLTIESMHIAGDGIMILTAKKKKGMKKDKVEAIQAYRWALDLYEQAGDNGKVMEIKKRILELD</sequence>
<name>A0AAU7Q7F0_9GAMM</name>
<evidence type="ECO:0000313" key="1">
    <source>
        <dbReference type="EMBL" id="XBS69023.1"/>
    </source>
</evidence>